<feature type="domain" description="tRNA-specific 2-thiouridylase MnmA-like C-terminal" evidence="11">
    <location>
        <begin position="286"/>
        <end position="360"/>
    </location>
</feature>
<keyword evidence="1 10" id="KW-0963">Cytoplasm</keyword>
<gene>
    <name evidence="10 13" type="primary">mnmA</name>
    <name evidence="13" type="ORF">GKE90_03420</name>
</gene>
<dbReference type="FunFam" id="3.40.50.620:FF:000115">
    <property type="entry name" value="tRNA-specific 2-thiouridylase MnmA"/>
    <property type="match status" value="1"/>
</dbReference>
<dbReference type="EC" id="2.8.1.13" evidence="10"/>
<evidence type="ECO:0000256" key="7">
    <source>
        <dbReference type="ARBA" id="ARBA00022884"/>
    </source>
</evidence>
<organism evidence="13 14">
    <name type="scientific">Flavonifractor plautii</name>
    <name type="common">Fusobacterium plautii</name>
    <dbReference type="NCBI Taxonomy" id="292800"/>
    <lineage>
        <taxon>Bacteria</taxon>
        <taxon>Bacillati</taxon>
        <taxon>Bacillota</taxon>
        <taxon>Clostridia</taxon>
        <taxon>Eubacteriales</taxon>
        <taxon>Oscillospiraceae</taxon>
        <taxon>Flavonifractor</taxon>
    </lineage>
</organism>
<dbReference type="InterPro" id="IPR046884">
    <property type="entry name" value="MnmA-like_central"/>
</dbReference>
<feature type="binding site" evidence="10">
    <location>
        <begin position="12"/>
        <end position="19"/>
    </location>
    <ligand>
        <name>ATP</name>
        <dbReference type="ChEBI" id="CHEBI:30616"/>
    </ligand>
</feature>
<dbReference type="GO" id="GO:0002143">
    <property type="term" value="P:tRNA wobble position uridine thiolation"/>
    <property type="evidence" value="ECO:0007669"/>
    <property type="project" value="TreeGrafter"/>
</dbReference>
<evidence type="ECO:0000313" key="14">
    <source>
        <dbReference type="Proteomes" id="UP000429811"/>
    </source>
</evidence>
<feature type="binding site" evidence="10">
    <location>
        <position position="131"/>
    </location>
    <ligand>
        <name>ATP</name>
        <dbReference type="ChEBI" id="CHEBI:30616"/>
    </ligand>
</feature>
<feature type="region of interest" description="Interaction with tRNA" evidence="10">
    <location>
        <begin position="311"/>
        <end position="312"/>
    </location>
</feature>
<dbReference type="Gene3D" id="2.30.30.280">
    <property type="entry name" value="Adenine nucleotide alpha hydrolases-like domains"/>
    <property type="match status" value="1"/>
</dbReference>
<protein>
    <recommendedName>
        <fullName evidence="10">tRNA-specific 2-thiouridylase MnmA</fullName>
        <ecNumber evidence="10">2.8.1.13</ecNumber>
    </recommendedName>
</protein>
<keyword evidence="8" id="KW-1015">Disulfide bond</keyword>
<comment type="caution">
    <text evidence="10">Lacks conserved residue(s) required for the propagation of feature annotation.</text>
</comment>
<keyword evidence="2 10" id="KW-0820">tRNA-binding</keyword>
<dbReference type="NCBIfam" id="NF001138">
    <property type="entry name" value="PRK00143.1"/>
    <property type="match status" value="1"/>
</dbReference>
<feature type="region of interest" description="Interaction with tRNA" evidence="10">
    <location>
        <begin position="155"/>
        <end position="157"/>
    </location>
</feature>
<dbReference type="NCBIfam" id="TIGR00420">
    <property type="entry name" value="trmU"/>
    <property type="match status" value="1"/>
</dbReference>
<dbReference type="Pfam" id="PF20258">
    <property type="entry name" value="tRNA_Me_trans_C"/>
    <property type="match status" value="1"/>
</dbReference>
<evidence type="ECO:0000256" key="10">
    <source>
        <dbReference type="HAMAP-Rule" id="MF_00144"/>
    </source>
</evidence>
<accession>A0A6I2RDW6</accession>
<evidence type="ECO:0000313" key="13">
    <source>
        <dbReference type="EMBL" id="MSB47750.1"/>
    </source>
</evidence>
<dbReference type="PANTHER" id="PTHR11933:SF5">
    <property type="entry name" value="MITOCHONDRIAL TRNA-SPECIFIC 2-THIOURIDYLASE 1"/>
    <property type="match status" value="1"/>
</dbReference>
<comment type="caution">
    <text evidence="13">The sequence shown here is derived from an EMBL/GenBank/DDBJ whole genome shotgun (WGS) entry which is preliminary data.</text>
</comment>
<evidence type="ECO:0000256" key="9">
    <source>
        <dbReference type="ARBA" id="ARBA00051542"/>
    </source>
</evidence>
<keyword evidence="3 10" id="KW-0808">Transferase</keyword>
<feature type="binding site" evidence="10">
    <location>
        <position position="38"/>
    </location>
    <ligand>
        <name>ATP</name>
        <dbReference type="ChEBI" id="CHEBI:30616"/>
    </ligand>
</feature>
<dbReference type="InterPro" id="IPR023382">
    <property type="entry name" value="MnmA-like_central_sf"/>
</dbReference>
<dbReference type="GO" id="GO:0005737">
    <property type="term" value="C:cytoplasm"/>
    <property type="evidence" value="ECO:0007669"/>
    <property type="project" value="UniProtKB-SubCell"/>
</dbReference>
<keyword evidence="5 10" id="KW-0547">Nucleotide-binding</keyword>
<comment type="catalytic activity">
    <reaction evidence="9 10">
        <text>S-sulfanyl-L-cysteinyl-[protein] + uridine(34) in tRNA + AH2 + ATP = 2-thiouridine(34) in tRNA + L-cysteinyl-[protein] + A + AMP + diphosphate + H(+)</text>
        <dbReference type="Rhea" id="RHEA:47032"/>
        <dbReference type="Rhea" id="RHEA-COMP:10131"/>
        <dbReference type="Rhea" id="RHEA-COMP:11726"/>
        <dbReference type="Rhea" id="RHEA-COMP:11727"/>
        <dbReference type="Rhea" id="RHEA-COMP:11728"/>
        <dbReference type="ChEBI" id="CHEBI:13193"/>
        <dbReference type="ChEBI" id="CHEBI:15378"/>
        <dbReference type="ChEBI" id="CHEBI:17499"/>
        <dbReference type="ChEBI" id="CHEBI:29950"/>
        <dbReference type="ChEBI" id="CHEBI:30616"/>
        <dbReference type="ChEBI" id="CHEBI:33019"/>
        <dbReference type="ChEBI" id="CHEBI:61963"/>
        <dbReference type="ChEBI" id="CHEBI:65315"/>
        <dbReference type="ChEBI" id="CHEBI:87170"/>
        <dbReference type="ChEBI" id="CHEBI:456215"/>
        <dbReference type="EC" id="2.8.1.13"/>
    </reaction>
</comment>
<dbReference type="SUPFAM" id="SSF52402">
    <property type="entry name" value="Adenine nucleotide alpha hydrolases-like"/>
    <property type="match status" value="1"/>
</dbReference>
<dbReference type="HAMAP" id="MF_00144">
    <property type="entry name" value="tRNA_thiouridyl_MnmA"/>
    <property type="match status" value="1"/>
</dbReference>
<feature type="active site" description="Nucleophile" evidence="10">
    <location>
        <position position="107"/>
    </location>
</feature>
<evidence type="ECO:0000256" key="4">
    <source>
        <dbReference type="ARBA" id="ARBA00022694"/>
    </source>
</evidence>
<evidence type="ECO:0000256" key="3">
    <source>
        <dbReference type="ARBA" id="ARBA00022679"/>
    </source>
</evidence>
<dbReference type="InterPro" id="IPR004506">
    <property type="entry name" value="MnmA-like"/>
</dbReference>
<sequence length="368" mass="41384">MSANREKSALIAMSGGVDSSVAAWLMREQGYRCEGTTMRLYRNADIGLSQFHTCCSQKDIDDASEVAFQLDIPYEVLDFTMDFRNQIIGKFIRTYESGGTPNPCIDCNRYMKFDKLLRFADERGLEYVATGHYALIEYDEVSGRYLLKKALDDSKDQSYVLYMLTQNQLSHIQFPLGGKMKKEVREIAEQLGFCNAWKHDSQDICFVPNGDYVKFMEQYTGKHYPAGAFLDLEGQPVGRHCGAVRYTLGQRKGLGLAMGEPVYVCGKDMAANTVTVGPENALYSSMLLAEDMNWISIPQLKQPMRVKAKTRYRQAEQWAAVYPEQHGRVRLEFDAPQRAVTVGQAVVLYDGDVVVGGGTICQAPPTKR</sequence>
<comment type="function">
    <text evidence="10">Catalyzes the 2-thiolation of uridine at the wobble position (U34) of tRNA, leading to the formation of s(2)U34.</text>
</comment>
<dbReference type="Pfam" id="PF03054">
    <property type="entry name" value="tRNA_Me_trans"/>
    <property type="match status" value="1"/>
</dbReference>
<keyword evidence="6 10" id="KW-0067">ATP-binding</keyword>
<dbReference type="EMBL" id="WKPO01000003">
    <property type="protein sequence ID" value="MSB47750.1"/>
    <property type="molecule type" value="Genomic_DNA"/>
</dbReference>
<name>A0A6I2RDW6_FLAPL</name>
<dbReference type="Pfam" id="PF20259">
    <property type="entry name" value="tRNA_Me_trans_M"/>
    <property type="match status" value="1"/>
</dbReference>
<dbReference type="AlphaFoldDB" id="A0A6I2RDW6"/>
<evidence type="ECO:0000256" key="8">
    <source>
        <dbReference type="ARBA" id="ARBA00023157"/>
    </source>
</evidence>
<dbReference type="Proteomes" id="UP000429811">
    <property type="component" value="Unassembled WGS sequence"/>
</dbReference>
<dbReference type="RefSeq" id="WP_131970810.1">
    <property type="nucleotide sequence ID" value="NZ_CP084007.1"/>
</dbReference>
<dbReference type="Gene3D" id="3.40.50.620">
    <property type="entry name" value="HUPs"/>
    <property type="match status" value="1"/>
</dbReference>
<feature type="site" description="Interaction with tRNA" evidence="10">
    <location>
        <position position="132"/>
    </location>
</feature>
<evidence type="ECO:0000256" key="5">
    <source>
        <dbReference type="ARBA" id="ARBA00022741"/>
    </source>
</evidence>
<feature type="active site" description="Cysteine persulfide intermediate" evidence="10">
    <location>
        <position position="205"/>
    </location>
</feature>
<dbReference type="GO" id="GO:0000049">
    <property type="term" value="F:tRNA binding"/>
    <property type="evidence" value="ECO:0007669"/>
    <property type="project" value="UniProtKB-KW"/>
</dbReference>
<dbReference type="InterPro" id="IPR014729">
    <property type="entry name" value="Rossmann-like_a/b/a_fold"/>
</dbReference>
<evidence type="ECO:0000259" key="11">
    <source>
        <dbReference type="Pfam" id="PF20258"/>
    </source>
</evidence>
<dbReference type="InterPro" id="IPR046885">
    <property type="entry name" value="MnmA-like_C"/>
</dbReference>
<evidence type="ECO:0000259" key="12">
    <source>
        <dbReference type="Pfam" id="PF20259"/>
    </source>
</evidence>
<dbReference type="Gene3D" id="2.40.30.10">
    <property type="entry name" value="Translation factors"/>
    <property type="match status" value="1"/>
</dbReference>
<dbReference type="FunFam" id="2.40.30.10:FF:000023">
    <property type="entry name" value="tRNA-specific 2-thiouridylase MnmA"/>
    <property type="match status" value="1"/>
</dbReference>
<dbReference type="GO" id="GO:0103016">
    <property type="term" value="F:tRNA-uridine 2-sulfurtransferase activity"/>
    <property type="evidence" value="ECO:0007669"/>
    <property type="project" value="UniProtKB-EC"/>
</dbReference>
<dbReference type="GO" id="GO:0005524">
    <property type="term" value="F:ATP binding"/>
    <property type="evidence" value="ECO:0007669"/>
    <property type="project" value="UniProtKB-KW"/>
</dbReference>
<proteinExistence type="inferred from homology"/>
<reference evidence="13 14" key="1">
    <citation type="journal article" date="2019" name="Nat. Med.">
        <title>A library of human gut bacterial isolates paired with longitudinal multiomics data enables mechanistic microbiome research.</title>
        <authorList>
            <person name="Poyet M."/>
            <person name="Groussin M."/>
            <person name="Gibbons S.M."/>
            <person name="Avila-Pacheco J."/>
            <person name="Jiang X."/>
            <person name="Kearney S.M."/>
            <person name="Perrotta A.R."/>
            <person name="Berdy B."/>
            <person name="Zhao S."/>
            <person name="Lieberman T.D."/>
            <person name="Swanson P.K."/>
            <person name="Smith M."/>
            <person name="Roesemann S."/>
            <person name="Alexander J.E."/>
            <person name="Rich S.A."/>
            <person name="Livny J."/>
            <person name="Vlamakis H."/>
            <person name="Clish C."/>
            <person name="Bullock K."/>
            <person name="Deik A."/>
            <person name="Scott J."/>
            <person name="Pierce K.A."/>
            <person name="Xavier R.J."/>
            <person name="Alm E.J."/>
        </authorList>
    </citation>
    <scope>NUCLEOTIDE SEQUENCE [LARGE SCALE GENOMIC DNA]</scope>
    <source>
        <strain evidence="13 14">BIOML-A5</strain>
    </source>
</reference>
<comment type="similarity">
    <text evidence="10">Belongs to the MnmA/TRMU family.</text>
</comment>
<comment type="subcellular location">
    <subcellularLocation>
        <location evidence="10">Cytoplasm</location>
    </subcellularLocation>
</comment>
<dbReference type="CDD" id="cd01998">
    <property type="entry name" value="MnmA_TRMU-like"/>
    <property type="match status" value="1"/>
</dbReference>
<evidence type="ECO:0000256" key="1">
    <source>
        <dbReference type="ARBA" id="ARBA00022490"/>
    </source>
</evidence>
<keyword evidence="4 10" id="KW-0819">tRNA processing</keyword>
<feature type="domain" description="tRNA-specific 2-thiouridylase MnmA-like central" evidence="12">
    <location>
        <begin position="214"/>
        <end position="277"/>
    </location>
</feature>
<keyword evidence="7 10" id="KW-0694">RNA-binding</keyword>
<evidence type="ECO:0000256" key="2">
    <source>
        <dbReference type="ARBA" id="ARBA00022555"/>
    </source>
</evidence>
<evidence type="ECO:0000256" key="6">
    <source>
        <dbReference type="ARBA" id="ARBA00022840"/>
    </source>
</evidence>
<dbReference type="PANTHER" id="PTHR11933">
    <property type="entry name" value="TRNA 5-METHYLAMINOMETHYL-2-THIOURIDYLATE -METHYLTRANSFERASE"/>
    <property type="match status" value="1"/>
</dbReference>
<feature type="site" description="Interaction with tRNA" evidence="10">
    <location>
        <position position="344"/>
    </location>
</feature>